<dbReference type="AlphaFoldDB" id="A0A0N4XX72"/>
<dbReference type="WBParaSite" id="NBR_0000755701-mRNA-1">
    <property type="protein sequence ID" value="NBR_0000755701-mRNA-1"/>
    <property type="gene ID" value="NBR_0000755701"/>
</dbReference>
<keyword evidence="3" id="KW-1185">Reference proteome</keyword>
<evidence type="ECO:0000313" key="4">
    <source>
        <dbReference type="WBParaSite" id="NBR_0000755701-mRNA-1"/>
    </source>
</evidence>
<dbReference type="Proteomes" id="UP000271162">
    <property type="component" value="Unassembled WGS sequence"/>
</dbReference>
<protein>
    <submittedName>
        <fullName evidence="4">CW-type domain-containing protein</fullName>
    </submittedName>
</protein>
<evidence type="ECO:0000256" key="1">
    <source>
        <dbReference type="SAM" id="MobiDB-lite"/>
    </source>
</evidence>
<proteinExistence type="predicted"/>
<reference evidence="2 3" key="2">
    <citation type="submission" date="2018-11" db="EMBL/GenBank/DDBJ databases">
        <authorList>
            <consortium name="Pathogen Informatics"/>
        </authorList>
    </citation>
    <scope>NUCLEOTIDE SEQUENCE [LARGE SCALE GENOMIC DNA]</scope>
</reference>
<organism evidence="4">
    <name type="scientific">Nippostrongylus brasiliensis</name>
    <name type="common">Rat hookworm</name>
    <dbReference type="NCBI Taxonomy" id="27835"/>
    <lineage>
        <taxon>Eukaryota</taxon>
        <taxon>Metazoa</taxon>
        <taxon>Ecdysozoa</taxon>
        <taxon>Nematoda</taxon>
        <taxon>Chromadorea</taxon>
        <taxon>Rhabditida</taxon>
        <taxon>Rhabditina</taxon>
        <taxon>Rhabditomorpha</taxon>
        <taxon>Strongyloidea</taxon>
        <taxon>Heligmosomidae</taxon>
        <taxon>Nippostrongylus</taxon>
    </lineage>
</organism>
<accession>A0A0N4XX72</accession>
<dbReference type="Pfam" id="PF02995">
    <property type="entry name" value="DUF229"/>
    <property type="match status" value="1"/>
</dbReference>
<sequence length="397" mass="44168">MGDHGNRISLIRYTYTGSIEERMPLMAIRLPTNFKHLYPIQYANFLTNKWKLISNFDIHQTLKEITLKYGSTELRTLKKEGRGISLFEEIPATRWEFNGAQFPTETETCIGLLLQKVQGYLCCPRTCRQAYISENFCSCMIDRRSLIPEARDDKLAYIEAIETWIEENDLAWCVEPSSIVIENKPIILGPNPLARYSVRWKTKPGPVDKARNGPPKMEPVTMQLLPQQPYMSVPYSVNYTVGYPQPVTTQIHPCPPAIPALVRPQPVQVVPQYAVVYRYPAAIPPTPVPVAVRIPQPAVPSATVQVVAVPNRDASEYDSGVAFMDTSDPSLGVDVSLSLPSSPTSSVTSTTSPSPTINDLMEIGDLNTAFDGRDFDPADCEDEGSSALGSDFTRNPR</sequence>
<evidence type="ECO:0000313" key="2">
    <source>
        <dbReference type="EMBL" id="VDL71147.1"/>
    </source>
</evidence>
<feature type="region of interest" description="Disordered" evidence="1">
    <location>
        <begin position="337"/>
        <end position="397"/>
    </location>
</feature>
<name>A0A0N4XX72_NIPBR</name>
<feature type="compositionally biased region" description="Low complexity" evidence="1">
    <location>
        <begin position="337"/>
        <end position="356"/>
    </location>
</feature>
<gene>
    <name evidence="2" type="ORF">NBR_LOCUS7558</name>
</gene>
<dbReference type="PANTHER" id="PTHR10974:SF6">
    <property type="entry name" value="PROTEIN CBG19234"/>
    <property type="match status" value="1"/>
</dbReference>
<dbReference type="PANTHER" id="PTHR10974">
    <property type="entry name" value="FI08016P-RELATED"/>
    <property type="match status" value="1"/>
</dbReference>
<evidence type="ECO:0000313" key="3">
    <source>
        <dbReference type="Proteomes" id="UP000271162"/>
    </source>
</evidence>
<dbReference type="EMBL" id="UYSL01019900">
    <property type="protein sequence ID" value="VDL71147.1"/>
    <property type="molecule type" value="Genomic_DNA"/>
</dbReference>
<dbReference type="InterPro" id="IPR004245">
    <property type="entry name" value="DUF229"/>
</dbReference>
<dbReference type="STRING" id="27835.A0A0N4XX72"/>
<dbReference type="GO" id="GO:0005615">
    <property type="term" value="C:extracellular space"/>
    <property type="evidence" value="ECO:0007669"/>
    <property type="project" value="TreeGrafter"/>
</dbReference>
<reference evidence="4" key="1">
    <citation type="submission" date="2017-02" db="UniProtKB">
        <authorList>
            <consortium name="WormBaseParasite"/>
        </authorList>
    </citation>
    <scope>IDENTIFICATION</scope>
</reference>